<name>A0A8H5Q9B1_9HYPO</name>
<evidence type="ECO:0000313" key="1">
    <source>
        <dbReference type="EMBL" id="KAF5611250.1"/>
    </source>
</evidence>
<organism evidence="1 2">
    <name type="scientific">Fusarium tjaetaba</name>
    <dbReference type="NCBI Taxonomy" id="1567544"/>
    <lineage>
        <taxon>Eukaryota</taxon>
        <taxon>Fungi</taxon>
        <taxon>Dikarya</taxon>
        <taxon>Ascomycota</taxon>
        <taxon>Pezizomycotina</taxon>
        <taxon>Sordariomycetes</taxon>
        <taxon>Hypocreomycetidae</taxon>
        <taxon>Hypocreales</taxon>
        <taxon>Nectriaceae</taxon>
        <taxon>Fusarium</taxon>
        <taxon>Fusarium fujikuroi species complex</taxon>
    </lineage>
</organism>
<dbReference type="EMBL" id="JAAQRI010000616">
    <property type="protein sequence ID" value="KAF5611250.1"/>
    <property type="molecule type" value="Genomic_DNA"/>
</dbReference>
<comment type="caution">
    <text evidence="1">The sequence shown here is derived from an EMBL/GenBank/DDBJ whole genome shotgun (WGS) entry which is preliminary data.</text>
</comment>
<evidence type="ECO:0008006" key="3">
    <source>
        <dbReference type="Google" id="ProtNLM"/>
    </source>
</evidence>
<protein>
    <recommendedName>
        <fullName evidence="3">RanBP2-type domain-containing protein</fullName>
    </recommendedName>
</protein>
<dbReference type="GeneID" id="59299694"/>
<dbReference type="RefSeq" id="XP_037198778.1">
    <property type="nucleotide sequence ID" value="XM_037347424.1"/>
</dbReference>
<dbReference type="AlphaFoldDB" id="A0A8H5Q9B1"/>
<sequence length="144" mass="16179">MAEMHNVPPEKSVFWLCNQYKGEGEKCGNLNDIKDKQCDDCKMRRDKGDLACNERIRVIGKLKKVEGEALIAGIREDTEVWKCMRTNPDGTRCPGATDPAQMLCHKCGLKRDVGAVANNEDGKKIGELKKVEATGIEHWEFNDN</sequence>
<accession>A0A8H5Q9B1</accession>
<dbReference type="Proteomes" id="UP000530670">
    <property type="component" value="Unassembled WGS sequence"/>
</dbReference>
<dbReference type="OrthoDB" id="4971741at2759"/>
<gene>
    <name evidence="1" type="ORF">FTJAE_14213</name>
</gene>
<keyword evidence="2" id="KW-1185">Reference proteome</keyword>
<proteinExistence type="predicted"/>
<evidence type="ECO:0000313" key="2">
    <source>
        <dbReference type="Proteomes" id="UP000530670"/>
    </source>
</evidence>
<reference evidence="1 2" key="1">
    <citation type="submission" date="2020-05" db="EMBL/GenBank/DDBJ databases">
        <title>Identification and distribution of gene clusters putatively required for synthesis of sphingolipid metabolism inhibitors in phylogenetically diverse species of the filamentous fungus Fusarium.</title>
        <authorList>
            <person name="Kim H.-S."/>
            <person name="Busman M."/>
            <person name="Brown D.W."/>
            <person name="Divon H."/>
            <person name="Uhlig S."/>
            <person name="Proctor R.H."/>
        </authorList>
    </citation>
    <scope>NUCLEOTIDE SEQUENCE [LARGE SCALE GENOMIC DNA]</scope>
    <source>
        <strain evidence="1 2">NRRL 66243</strain>
    </source>
</reference>